<sequence length="162" mass="18486">MNEFVCTLCGRCCMGMGRYVKVTGVMGPGRYAVRHDLSNELFYATVDRNFRGRIDPLNRDTPAEWCPFLMDKDENGNYYCSIHDSIPSFCKKYKCCTCRISGSNGNPAGMVKGRSTIVTDDKELEQLWNSAVNSVLDLELNEQKKKIVEIMKDSGYDVRYFE</sequence>
<dbReference type="KEGG" id="mpi:Mpet_1826"/>
<keyword evidence="2" id="KW-1185">Reference proteome</keyword>
<dbReference type="RefSeq" id="WP_013329755.1">
    <property type="nucleotide sequence ID" value="NC_014507.1"/>
</dbReference>
<dbReference type="HOGENOM" id="CLU_1648320_0_0_2"/>
<dbReference type="OrthoDB" id="36424at2157"/>
<evidence type="ECO:0000313" key="2">
    <source>
        <dbReference type="Proteomes" id="UP000006565"/>
    </source>
</evidence>
<reference evidence="1 2" key="1">
    <citation type="journal article" date="2010" name="Stand. Genomic Sci.">
        <title>Complete genome sequence of Methanoplanus petrolearius type strain (SEBR 4847).</title>
        <authorList>
            <person name="Brambilla E."/>
            <person name="Djao O.D."/>
            <person name="Daligault H."/>
            <person name="Lapidus A."/>
            <person name="Lucas S."/>
            <person name="Hammon N."/>
            <person name="Nolan M."/>
            <person name="Tice H."/>
            <person name="Cheng J.F."/>
            <person name="Han C."/>
            <person name="Tapia R."/>
            <person name="Goodwin L."/>
            <person name="Pitluck S."/>
            <person name="Liolios K."/>
            <person name="Ivanova N."/>
            <person name="Mavromatis K."/>
            <person name="Mikhailova N."/>
            <person name="Pati A."/>
            <person name="Chen A."/>
            <person name="Palaniappan K."/>
            <person name="Land M."/>
            <person name="Hauser L."/>
            <person name="Chang Y.J."/>
            <person name="Jeffries C.D."/>
            <person name="Rohde M."/>
            <person name="Spring S."/>
            <person name="Sikorski J."/>
            <person name="Goker M."/>
            <person name="Woyke T."/>
            <person name="Bristow J."/>
            <person name="Eisen J.A."/>
            <person name="Markowitz V."/>
            <person name="Hugenholtz P."/>
            <person name="Kyrpides N.C."/>
            <person name="Klenk H.P."/>
        </authorList>
    </citation>
    <scope>NUCLEOTIDE SEQUENCE [LARGE SCALE GENOMIC DNA]</scope>
    <source>
        <strain evidence="2">DSM 11571 / OCM 486 / SEBR 4847</strain>
    </source>
</reference>
<dbReference type="AlphaFoldDB" id="E1RIB3"/>
<dbReference type="GeneID" id="25395005"/>
<dbReference type="eggNOG" id="arCOG05293">
    <property type="taxonomic scope" value="Archaea"/>
</dbReference>
<accession>E1RIB3</accession>
<gene>
    <name evidence="1" type="ordered locus">Mpet_1826</name>
</gene>
<dbReference type="EMBL" id="CP002117">
    <property type="protein sequence ID" value="ADN36578.1"/>
    <property type="molecule type" value="Genomic_DNA"/>
</dbReference>
<proteinExistence type="predicted"/>
<evidence type="ECO:0000313" key="1">
    <source>
        <dbReference type="EMBL" id="ADN36578.1"/>
    </source>
</evidence>
<dbReference type="Proteomes" id="UP000006565">
    <property type="component" value="Chromosome"/>
</dbReference>
<name>E1RIB3_METP4</name>
<evidence type="ECO:0008006" key="3">
    <source>
        <dbReference type="Google" id="ProtNLM"/>
    </source>
</evidence>
<protein>
    <recommendedName>
        <fullName evidence="3">YkgJ family cysteine cluster protein</fullName>
    </recommendedName>
</protein>
<organism evidence="1 2">
    <name type="scientific">Methanolacinia petrolearia (strain DSM 11571 / OCM 486 / SEBR 4847)</name>
    <name type="common">Methanoplanus petrolearius</name>
    <dbReference type="NCBI Taxonomy" id="679926"/>
    <lineage>
        <taxon>Archaea</taxon>
        <taxon>Methanobacteriati</taxon>
        <taxon>Methanobacteriota</taxon>
        <taxon>Stenosarchaea group</taxon>
        <taxon>Methanomicrobia</taxon>
        <taxon>Methanomicrobiales</taxon>
        <taxon>Methanomicrobiaceae</taxon>
        <taxon>Methanolacinia</taxon>
    </lineage>
</organism>